<sequence>MFKVRGCGLSSLSDFLELKFF</sequence>
<gene>
    <name evidence="1" type="ORF">AGR7A_Lc10010</name>
</gene>
<evidence type="ECO:0000313" key="2">
    <source>
        <dbReference type="Proteomes" id="UP000192140"/>
    </source>
</evidence>
<evidence type="ECO:0000313" key="1">
    <source>
        <dbReference type="EMBL" id="CVI57315.1"/>
    </source>
</evidence>
<organism evidence="1 2">
    <name type="scientific">Agrobacterium deltaense NCPPB 1641</name>
    <dbReference type="NCBI Taxonomy" id="1183425"/>
    <lineage>
        <taxon>Bacteria</taxon>
        <taxon>Pseudomonadati</taxon>
        <taxon>Pseudomonadota</taxon>
        <taxon>Alphaproteobacteria</taxon>
        <taxon>Hyphomicrobiales</taxon>
        <taxon>Rhizobiaceae</taxon>
        <taxon>Rhizobium/Agrobacterium group</taxon>
        <taxon>Agrobacterium</taxon>
    </lineage>
</organism>
<proteinExistence type="predicted"/>
<accession>A0A1S7TRS9</accession>
<comment type="caution">
    <text evidence="1">The sequence shown here is derived from an EMBL/GenBank/DDBJ whole genome shotgun (WGS) entry which is preliminary data.</text>
</comment>
<reference evidence="1" key="1">
    <citation type="submission" date="2016-01" db="EMBL/GenBank/DDBJ databases">
        <authorList>
            <person name="Regsiter A."/>
            <person name="william w."/>
        </authorList>
    </citation>
    <scope>NUCLEOTIDE SEQUENCE</scope>
    <source>
        <strain evidence="1">NCPPB 1641</strain>
    </source>
</reference>
<dbReference type="Proteomes" id="UP000192140">
    <property type="component" value="Unassembled WGS sequence"/>
</dbReference>
<name>A0A1S7TRS9_9HYPH</name>
<protein>
    <submittedName>
        <fullName evidence="1">Uncharacterized protein</fullName>
    </submittedName>
</protein>
<dbReference type="AlphaFoldDB" id="A0A1S7TRS9"/>
<keyword evidence="2" id="KW-1185">Reference proteome</keyword>
<dbReference type="EMBL" id="FCNP01000030">
    <property type="protein sequence ID" value="CVI57315.1"/>
    <property type="molecule type" value="Genomic_DNA"/>
</dbReference>